<dbReference type="Pfam" id="PF01473">
    <property type="entry name" value="Choline_bind_1"/>
    <property type="match status" value="1"/>
</dbReference>
<protein>
    <recommendedName>
        <fullName evidence="2">N-acetylmuramoyl-L-alanine amidase</fullName>
        <ecNumber evidence="2">3.5.1.28</ecNumber>
    </recommendedName>
</protein>
<evidence type="ECO:0000256" key="1">
    <source>
        <dbReference type="ARBA" id="ARBA00001561"/>
    </source>
</evidence>
<keyword evidence="3" id="KW-0677">Repeat</keyword>
<accession>A0ABY7JNI3</accession>
<evidence type="ECO:0000256" key="5">
    <source>
        <dbReference type="ARBA" id="ARBA00023316"/>
    </source>
</evidence>
<dbReference type="Pfam" id="PF01510">
    <property type="entry name" value="Amidase_2"/>
    <property type="match status" value="1"/>
</dbReference>
<dbReference type="Gene3D" id="3.40.80.10">
    <property type="entry name" value="Peptidoglycan recognition protein-like"/>
    <property type="match status" value="1"/>
</dbReference>
<dbReference type="RefSeq" id="WP_269311431.1">
    <property type="nucleotide sequence ID" value="NZ_CP114052.1"/>
</dbReference>
<proteinExistence type="predicted"/>
<evidence type="ECO:0000313" key="8">
    <source>
        <dbReference type="EMBL" id="WAW14734.1"/>
    </source>
</evidence>
<evidence type="ECO:0000256" key="4">
    <source>
        <dbReference type="ARBA" id="ARBA00022801"/>
    </source>
</evidence>
<gene>
    <name evidence="8" type="ORF">O0R46_09135</name>
</gene>
<dbReference type="SUPFAM" id="SSF55846">
    <property type="entry name" value="N-acetylmuramoyl-L-alanine amidase-like"/>
    <property type="match status" value="1"/>
</dbReference>
<dbReference type="PROSITE" id="PS51170">
    <property type="entry name" value="CW"/>
    <property type="match status" value="1"/>
</dbReference>
<dbReference type="PANTHER" id="PTHR30417:SF1">
    <property type="entry name" value="N-ACETYLMURAMOYL-L-ALANINE AMIDASE AMID"/>
    <property type="match status" value="1"/>
</dbReference>
<sequence length="271" mass="31102">MTNFYYKPITNKNNFGGRRDKSNIKFIALHWTSNTSDTATAMNHYKYFQNNNVGASAHYFVDDNDIVQIVGDSTIAYAVGGNQGYGVGLGGITNYNSISIEMCVNHGYSDKMLFNTIELVKELLMQYPNAKVVRHWDATRKNCPQGFTGTNNGRWNKFLSDIKQPRRLILDLSKDSVAVEVNSQKTSVSTKKGWVQENGKWYYYIDNKKKIGWLKSGKAWFYMQPGTGEMKTGWLKYNSHWFYFNSNGYMVTGEQEIQGKKYKFNSNGYLL</sequence>
<name>A0ABY7JNI3_9FIRM</name>
<dbReference type="InterPro" id="IPR002502">
    <property type="entry name" value="Amidase_domain"/>
</dbReference>
<dbReference type="CDD" id="cd06583">
    <property type="entry name" value="PGRP"/>
    <property type="match status" value="1"/>
</dbReference>
<keyword evidence="4 8" id="KW-0378">Hydrolase</keyword>
<keyword evidence="9" id="KW-1185">Reference proteome</keyword>
<dbReference type="InterPro" id="IPR036505">
    <property type="entry name" value="Amidase/PGRP_sf"/>
</dbReference>
<dbReference type="Proteomes" id="UP001164187">
    <property type="component" value="Chromosome"/>
</dbReference>
<dbReference type="Pfam" id="PF19127">
    <property type="entry name" value="Choline_bind_3"/>
    <property type="match status" value="1"/>
</dbReference>
<dbReference type="InterPro" id="IPR051206">
    <property type="entry name" value="NAMLAA_amidase_2"/>
</dbReference>
<evidence type="ECO:0000313" key="9">
    <source>
        <dbReference type="Proteomes" id="UP001164187"/>
    </source>
</evidence>
<dbReference type="Gene3D" id="2.10.270.10">
    <property type="entry name" value="Cholin Binding"/>
    <property type="match status" value="2"/>
</dbReference>
<organism evidence="8 9">
    <name type="scientific">Peptostreptococcus equinus</name>
    <dbReference type="NCBI Taxonomy" id="3003601"/>
    <lineage>
        <taxon>Bacteria</taxon>
        <taxon>Bacillati</taxon>
        <taxon>Bacillota</taxon>
        <taxon>Clostridia</taxon>
        <taxon>Peptostreptococcales</taxon>
        <taxon>Peptostreptococcaceae</taxon>
        <taxon>Peptostreptococcus</taxon>
    </lineage>
</organism>
<dbReference type="PANTHER" id="PTHR30417">
    <property type="entry name" value="N-ACETYLMURAMOYL-L-ALANINE AMIDASE AMID"/>
    <property type="match status" value="1"/>
</dbReference>
<feature type="domain" description="N-acetylmuramoyl-L-alanine amidase" evidence="7">
    <location>
        <begin position="12"/>
        <end position="146"/>
    </location>
</feature>
<evidence type="ECO:0000256" key="6">
    <source>
        <dbReference type="PROSITE-ProRule" id="PRU00591"/>
    </source>
</evidence>
<comment type="catalytic activity">
    <reaction evidence="1">
        <text>Hydrolyzes the link between N-acetylmuramoyl residues and L-amino acid residues in certain cell-wall glycopeptides.</text>
        <dbReference type="EC" id="3.5.1.28"/>
    </reaction>
</comment>
<dbReference type="SUPFAM" id="SSF69360">
    <property type="entry name" value="Cell wall binding repeat"/>
    <property type="match status" value="1"/>
</dbReference>
<evidence type="ECO:0000256" key="2">
    <source>
        <dbReference type="ARBA" id="ARBA00011901"/>
    </source>
</evidence>
<feature type="repeat" description="Cell wall-binding" evidence="6">
    <location>
        <begin position="231"/>
        <end position="250"/>
    </location>
</feature>
<dbReference type="EC" id="3.5.1.28" evidence="2"/>
<evidence type="ECO:0000256" key="3">
    <source>
        <dbReference type="ARBA" id="ARBA00022737"/>
    </source>
</evidence>
<keyword evidence="5" id="KW-0961">Cell wall biogenesis/degradation</keyword>
<dbReference type="GO" id="GO:0008745">
    <property type="term" value="F:N-acetylmuramoyl-L-alanine amidase activity"/>
    <property type="evidence" value="ECO:0007669"/>
    <property type="project" value="UniProtKB-EC"/>
</dbReference>
<dbReference type="InterPro" id="IPR018337">
    <property type="entry name" value="Cell_wall/Cho-bd_repeat"/>
</dbReference>
<dbReference type="SMART" id="SM00644">
    <property type="entry name" value="Ami_2"/>
    <property type="match status" value="1"/>
</dbReference>
<reference evidence="8" key="1">
    <citation type="submission" date="2022-12" db="EMBL/GenBank/DDBJ databases">
        <title>Peptostreptococcus.</title>
        <authorList>
            <person name="Lee S.H."/>
        </authorList>
    </citation>
    <scope>NUCLEOTIDE SEQUENCE</scope>
    <source>
        <strain evidence="8">CBA3647</strain>
    </source>
</reference>
<evidence type="ECO:0000259" key="7">
    <source>
        <dbReference type="SMART" id="SM00644"/>
    </source>
</evidence>
<dbReference type="EMBL" id="CP114052">
    <property type="protein sequence ID" value="WAW14734.1"/>
    <property type="molecule type" value="Genomic_DNA"/>
</dbReference>